<keyword evidence="1" id="KW-1133">Transmembrane helix</keyword>
<dbReference type="Proteomes" id="UP000234767">
    <property type="component" value="Unassembled WGS sequence"/>
</dbReference>
<name>A0A2I1XEW3_NEISI</name>
<evidence type="ECO:0000313" key="2">
    <source>
        <dbReference type="EMBL" id="PLA41168.1"/>
    </source>
</evidence>
<dbReference type="EMBL" id="PKJO01000001">
    <property type="protein sequence ID" value="PLA41168.1"/>
    <property type="molecule type" value="Genomic_DNA"/>
</dbReference>
<protein>
    <submittedName>
        <fullName evidence="2">Uncharacterized protein</fullName>
    </submittedName>
</protein>
<accession>A0A2I1XEW3</accession>
<reference evidence="2 3" key="1">
    <citation type="submission" date="2017-12" db="EMBL/GenBank/DDBJ databases">
        <title>Phylogenetic diversity of female urinary microbiome.</title>
        <authorList>
            <person name="Thomas-White K."/>
            <person name="Wolfe A.J."/>
        </authorList>
    </citation>
    <scope>NUCLEOTIDE SEQUENCE [LARGE SCALE GENOMIC DNA]</scope>
    <source>
        <strain evidence="2 3">UMB0321</strain>
    </source>
</reference>
<keyword evidence="1" id="KW-0472">Membrane</keyword>
<evidence type="ECO:0000313" key="3">
    <source>
        <dbReference type="Proteomes" id="UP000234767"/>
    </source>
</evidence>
<organism evidence="2 3">
    <name type="scientific">Neisseria sicca</name>
    <dbReference type="NCBI Taxonomy" id="490"/>
    <lineage>
        <taxon>Bacteria</taxon>
        <taxon>Pseudomonadati</taxon>
        <taxon>Pseudomonadota</taxon>
        <taxon>Betaproteobacteria</taxon>
        <taxon>Neisseriales</taxon>
        <taxon>Neisseriaceae</taxon>
        <taxon>Neisseria</taxon>
    </lineage>
</organism>
<feature type="transmembrane region" description="Helical" evidence="1">
    <location>
        <begin position="7"/>
        <end position="24"/>
    </location>
</feature>
<dbReference type="RefSeq" id="WP_101809653.1">
    <property type="nucleotide sequence ID" value="NZ_PKJO01000001.1"/>
</dbReference>
<evidence type="ECO:0000256" key="1">
    <source>
        <dbReference type="SAM" id="Phobius"/>
    </source>
</evidence>
<proteinExistence type="predicted"/>
<comment type="caution">
    <text evidence="2">The sequence shown here is derived from an EMBL/GenBank/DDBJ whole genome shotgun (WGS) entry which is preliminary data.</text>
</comment>
<dbReference type="AlphaFoldDB" id="A0A2I1XEW3"/>
<sequence>MIKNKKIIFAILTSVILFSIYFSSNYRIFFSPFEILSNKTIEHNLQGICVDEGRKLSKEELLRRALVSYFAHESSGQYFDDPSDYAWKDRCPTEKSCQLYMMPAIEMGDYIFDKEKRISLLKARNNGVTFSRADQFFPKNVRYQSHKLPFGFYASNRFSSFYPYDCCGIKEKSELLKSDYPFNGTPDLLEQRGLGNYFLDLKIINSNLTDKMEVYYMRYIINNCGLYLPEKYSSVTGNYTKYLTTDYGFHINENWIQVVTEIPVGCIKWSNGKPDDSVTRLLFKRLDYIFNYQTIWNGNDFYSCLKKP</sequence>
<gene>
    <name evidence="2" type="ORF">CYK00_00775</name>
</gene>
<keyword evidence="1" id="KW-0812">Transmembrane</keyword>